<gene>
    <name evidence="7" type="ORF">SAMN05216313_11351</name>
</gene>
<feature type="transmembrane region" description="Helical" evidence="6">
    <location>
        <begin position="270"/>
        <end position="292"/>
    </location>
</feature>
<dbReference type="STRING" id="460384.SAMN05216313_11351"/>
<evidence type="ECO:0000256" key="6">
    <source>
        <dbReference type="SAM" id="Phobius"/>
    </source>
</evidence>
<dbReference type="RefSeq" id="WP_092364614.1">
    <property type="nucleotide sequence ID" value="NZ_DAINWJ010000509.1"/>
</dbReference>
<dbReference type="GO" id="GO:0022857">
    <property type="term" value="F:transmembrane transporter activity"/>
    <property type="evidence" value="ECO:0007669"/>
    <property type="project" value="InterPro"/>
</dbReference>
<dbReference type="Pfam" id="PF13520">
    <property type="entry name" value="AA_permease_2"/>
    <property type="match status" value="1"/>
</dbReference>
<dbReference type="PANTHER" id="PTHR42770:SF7">
    <property type="entry name" value="MEMBRANE PROTEIN"/>
    <property type="match status" value="1"/>
</dbReference>
<evidence type="ECO:0000256" key="1">
    <source>
        <dbReference type="ARBA" id="ARBA00004651"/>
    </source>
</evidence>
<dbReference type="Proteomes" id="UP000198508">
    <property type="component" value="Unassembled WGS sequence"/>
</dbReference>
<feature type="transmembrane region" description="Helical" evidence="6">
    <location>
        <begin position="226"/>
        <end position="250"/>
    </location>
</feature>
<feature type="transmembrane region" description="Helical" evidence="6">
    <location>
        <begin position="413"/>
        <end position="432"/>
    </location>
</feature>
<accession>A0A1I0GWS2</accession>
<dbReference type="PIRSF" id="PIRSF006060">
    <property type="entry name" value="AA_transporter"/>
    <property type="match status" value="1"/>
</dbReference>
<evidence type="ECO:0000313" key="7">
    <source>
        <dbReference type="EMBL" id="SET74979.1"/>
    </source>
</evidence>
<feature type="transmembrane region" description="Helical" evidence="6">
    <location>
        <begin position="320"/>
        <end position="338"/>
    </location>
</feature>
<feature type="transmembrane region" description="Helical" evidence="6">
    <location>
        <begin position="149"/>
        <end position="170"/>
    </location>
</feature>
<feature type="transmembrane region" description="Helical" evidence="6">
    <location>
        <begin position="93"/>
        <end position="117"/>
    </location>
</feature>
<keyword evidence="4 6" id="KW-1133">Transmembrane helix</keyword>
<name>A0A1I0GWS2_9FIRM</name>
<dbReference type="PANTHER" id="PTHR42770">
    <property type="entry name" value="AMINO ACID TRANSPORTER-RELATED"/>
    <property type="match status" value="1"/>
</dbReference>
<dbReference type="GO" id="GO:0005886">
    <property type="term" value="C:plasma membrane"/>
    <property type="evidence" value="ECO:0007669"/>
    <property type="project" value="UniProtKB-SubCell"/>
</dbReference>
<dbReference type="EMBL" id="FOIM01000013">
    <property type="protein sequence ID" value="SET74979.1"/>
    <property type="molecule type" value="Genomic_DNA"/>
</dbReference>
<keyword evidence="5 6" id="KW-0472">Membrane</keyword>
<evidence type="ECO:0000256" key="5">
    <source>
        <dbReference type="ARBA" id="ARBA00023136"/>
    </source>
</evidence>
<dbReference type="InterPro" id="IPR002293">
    <property type="entry name" value="AA/rel_permease1"/>
</dbReference>
<proteinExistence type="predicted"/>
<evidence type="ECO:0000256" key="3">
    <source>
        <dbReference type="ARBA" id="ARBA00022692"/>
    </source>
</evidence>
<evidence type="ECO:0000256" key="4">
    <source>
        <dbReference type="ARBA" id="ARBA00022989"/>
    </source>
</evidence>
<protein>
    <submittedName>
        <fullName evidence="7">Amino acid/polyamine/organocation transporter, APC superfamily</fullName>
    </submittedName>
</protein>
<evidence type="ECO:0000256" key="2">
    <source>
        <dbReference type="ARBA" id="ARBA00022475"/>
    </source>
</evidence>
<sequence>MSAERQESKLIRNLSFWDLMAISVGQIIGAGIMSSTGVAIGMTGTGVVLAFLLSPVLTIISIFPIAILGATVPTTGGPYRYCSRLLGKTPGMIYLLLHITMNVGLAQYALSFASYLVSITTGLDQHIVGIVILTFFFITNLVGTKSAAVLNKIMSVALIGGLLLFIGFGLPKADIAYVIEPSHLFAHGTFAFISTLALLSSATAGAQVVAELGGETKDAGRTIPKAMVASTFGVGIFYVLIALVAAGVLPMDQVANQPLTLVARETMPGIAFYLFVIGAALGATATTLNATLSWVTKPLLVACDDGMLPKSLGNVNKHGVPWKLLTLFYLVGFIPLAMRLDIAFITKFTTANSLLSKLFVCFALFSLASKSGDLLKRSSIKLSPAGAKGMAVLGMVVLCVLSSSLLLNLSVMVVGFLVALVVVVLIYVRTYAKNVEIENDLLVDYTSEK</sequence>
<dbReference type="AlphaFoldDB" id="A0A1I0GWS2"/>
<dbReference type="GeneID" id="93280576"/>
<feature type="transmembrane region" description="Helical" evidence="6">
    <location>
        <begin position="21"/>
        <end position="42"/>
    </location>
</feature>
<dbReference type="Gene3D" id="1.20.1740.10">
    <property type="entry name" value="Amino acid/polyamine transporter I"/>
    <property type="match status" value="1"/>
</dbReference>
<feature type="transmembrane region" description="Helical" evidence="6">
    <location>
        <begin position="123"/>
        <end position="142"/>
    </location>
</feature>
<dbReference type="InterPro" id="IPR050367">
    <property type="entry name" value="APC_superfamily"/>
</dbReference>
<organism evidence="7 8">
    <name type="scientific">Enterocloster lavalensis</name>
    <dbReference type="NCBI Taxonomy" id="460384"/>
    <lineage>
        <taxon>Bacteria</taxon>
        <taxon>Bacillati</taxon>
        <taxon>Bacillota</taxon>
        <taxon>Clostridia</taxon>
        <taxon>Lachnospirales</taxon>
        <taxon>Lachnospiraceae</taxon>
        <taxon>Enterocloster</taxon>
    </lineage>
</organism>
<keyword evidence="3 6" id="KW-0812">Transmembrane</keyword>
<evidence type="ECO:0000313" key="8">
    <source>
        <dbReference type="Proteomes" id="UP000198508"/>
    </source>
</evidence>
<keyword evidence="8" id="KW-1185">Reference proteome</keyword>
<feature type="transmembrane region" description="Helical" evidence="6">
    <location>
        <begin position="48"/>
        <end position="72"/>
    </location>
</feature>
<reference evidence="8" key="1">
    <citation type="submission" date="2016-10" db="EMBL/GenBank/DDBJ databases">
        <authorList>
            <person name="Varghese N."/>
            <person name="Submissions S."/>
        </authorList>
    </citation>
    <scope>NUCLEOTIDE SEQUENCE [LARGE SCALE GENOMIC DNA]</scope>
    <source>
        <strain evidence="8">NLAE-zl-G277</strain>
    </source>
</reference>
<keyword evidence="2" id="KW-1003">Cell membrane</keyword>
<feature type="transmembrane region" description="Helical" evidence="6">
    <location>
        <begin position="190"/>
        <end position="214"/>
    </location>
</feature>
<comment type="subcellular location">
    <subcellularLocation>
        <location evidence="1">Cell membrane</location>
        <topology evidence="1">Multi-pass membrane protein</topology>
    </subcellularLocation>
</comment>